<dbReference type="Pfam" id="PF00534">
    <property type="entry name" value="Glycos_transf_1"/>
    <property type="match status" value="1"/>
</dbReference>
<dbReference type="EC" id="2.4.1.110" evidence="4"/>
<dbReference type="Gene3D" id="3.40.50.2000">
    <property type="entry name" value="Glycogen Phosphorylase B"/>
    <property type="match status" value="1"/>
</dbReference>
<dbReference type="InterPro" id="IPR001296">
    <property type="entry name" value="Glyco_trans_1"/>
</dbReference>
<evidence type="ECO:0000256" key="1">
    <source>
        <dbReference type="ARBA" id="ARBA00009481"/>
    </source>
</evidence>
<comment type="caution">
    <text evidence="9">The sequence shown here is derived from an EMBL/GenBank/DDBJ whole genome shotgun (WGS) entry which is preliminary data.</text>
</comment>
<dbReference type="InterPro" id="IPR051862">
    <property type="entry name" value="GT-like_domain_containing_1"/>
</dbReference>
<evidence type="ECO:0000259" key="8">
    <source>
        <dbReference type="Pfam" id="PF12038"/>
    </source>
</evidence>
<dbReference type="PANTHER" id="PTHR13615">
    <property type="entry name" value="GLYCOSYLTRANSFERASE-LIKE 1"/>
    <property type="match status" value="1"/>
</dbReference>
<keyword evidence="2" id="KW-0328">Glycosyltransferase</keyword>
<keyword evidence="10" id="KW-1185">Reference proteome</keyword>
<evidence type="ECO:0000256" key="3">
    <source>
        <dbReference type="ARBA" id="ARBA00022679"/>
    </source>
</evidence>
<dbReference type="InterPro" id="IPR022701">
    <property type="entry name" value="QTMAN_N"/>
</dbReference>
<proteinExistence type="inferred from homology"/>
<dbReference type="RefSeq" id="WP_302712989.1">
    <property type="nucleotide sequence ID" value="NZ_JAULRT010000052.1"/>
</dbReference>
<comment type="catalytic activity">
    <reaction evidence="6">
        <text>queuosine(34) in tRNA(Asp) + GDP-alpha-D-mannose = O-4''-alpha-D-mannosylqueuosine(34) in tRNA(Asp) + GDP + H(+)</text>
        <dbReference type="Rhea" id="RHEA:12885"/>
        <dbReference type="Rhea" id="RHEA-COMP:18572"/>
        <dbReference type="Rhea" id="RHEA-COMP:18581"/>
        <dbReference type="ChEBI" id="CHEBI:15378"/>
        <dbReference type="ChEBI" id="CHEBI:57527"/>
        <dbReference type="ChEBI" id="CHEBI:58189"/>
        <dbReference type="ChEBI" id="CHEBI:194431"/>
        <dbReference type="ChEBI" id="CHEBI:194442"/>
        <dbReference type="EC" id="2.4.1.110"/>
    </reaction>
    <physiologicalReaction direction="left-to-right" evidence="6">
        <dbReference type="Rhea" id="RHEA:12886"/>
    </physiologicalReaction>
</comment>
<reference evidence="9" key="1">
    <citation type="submission" date="2023-07" db="EMBL/GenBank/DDBJ databases">
        <title>Gilvimarinus algae sp. nov., isolated from the surface of Kelp.</title>
        <authorList>
            <person name="Sun Y.Y."/>
            <person name="Gong Y."/>
            <person name="Du Z.J."/>
        </authorList>
    </citation>
    <scope>NUCLEOTIDE SEQUENCE</scope>
    <source>
        <strain evidence="9">SDUM040014</strain>
    </source>
</reference>
<evidence type="ECO:0000256" key="6">
    <source>
        <dbReference type="ARBA" id="ARBA00048439"/>
    </source>
</evidence>
<evidence type="ECO:0000256" key="5">
    <source>
        <dbReference type="ARBA" id="ARBA00044539"/>
    </source>
</evidence>
<evidence type="ECO:0000313" key="9">
    <source>
        <dbReference type="EMBL" id="MDO3382632.1"/>
    </source>
</evidence>
<name>A0ABT8TJV6_9GAMM</name>
<dbReference type="Pfam" id="PF12038">
    <property type="entry name" value="QTMAN_N"/>
    <property type="match status" value="1"/>
</dbReference>
<feature type="domain" description="Glycosyl transferase family 1" evidence="7">
    <location>
        <begin position="184"/>
        <end position="313"/>
    </location>
</feature>
<dbReference type="Proteomes" id="UP001168380">
    <property type="component" value="Unassembled WGS sequence"/>
</dbReference>
<gene>
    <name evidence="9" type="ORF">QWI16_10655</name>
</gene>
<sequence>MKGLLLSGYDAASHRRWRLGLERSLPDFQFTQVALPPRYFSWRIRGSSLSLAGLSREVLEQPYDFLIATSMVDLSSLRGMLPAIARLPTLLYFHENQFAYPASGQQHHSLEPQMVTLYSAICADRLAFNSRYNRRTFLEGAEALLGKMPDLVPRGVVDALAAKSSVLPVPLEDELFLRKSAPKLRANRPTLIWNHRWEYDKNPRLLLEAMGRICEHYRGRLPFVAHIVGEQFRREPEAFAPLKQLLQQAGALGNWGYVADAEQYRELLLRSHIALSTADHDFQGLAVLEAVASGCLPVVPKHQVYPEMLGDNWCYPVTGDLHSDAEALAMRLVELVDGLLADRLPAAPDVSALAWSGQREIYRQCLHELAGGATQLRTESVS</sequence>
<dbReference type="EMBL" id="JAULRT010000052">
    <property type="protein sequence ID" value="MDO3382632.1"/>
    <property type="molecule type" value="Genomic_DNA"/>
</dbReference>
<organism evidence="9 10">
    <name type="scientific">Gilvimarinus algae</name>
    <dbReference type="NCBI Taxonomy" id="3058037"/>
    <lineage>
        <taxon>Bacteria</taxon>
        <taxon>Pseudomonadati</taxon>
        <taxon>Pseudomonadota</taxon>
        <taxon>Gammaproteobacteria</taxon>
        <taxon>Cellvibrionales</taxon>
        <taxon>Cellvibrionaceae</taxon>
        <taxon>Gilvimarinus</taxon>
    </lineage>
</organism>
<protein>
    <recommendedName>
        <fullName evidence="5">tRNA-queuosine alpha-mannosyltransferase</fullName>
        <ecNumber evidence="4">2.4.1.110</ecNumber>
    </recommendedName>
</protein>
<keyword evidence="3" id="KW-0808">Transferase</keyword>
<dbReference type="PANTHER" id="PTHR13615:SF3">
    <property type="entry name" value="GLYCOSYLTRANSFERASE-LIKE DOMAIN-CONTAINING PROTEIN 1"/>
    <property type="match status" value="1"/>
</dbReference>
<evidence type="ECO:0000256" key="4">
    <source>
        <dbReference type="ARBA" id="ARBA00044517"/>
    </source>
</evidence>
<evidence type="ECO:0000313" key="10">
    <source>
        <dbReference type="Proteomes" id="UP001168380"/>
    </source>
</evidence>
<comment type="similarity">
    <text evidence="1">Belongs to the glycosyltransferase group 1 family. Glycosyltransferase 4 subfamily.</text>
</comment>
<evidence type="ECO:0000259" key="7">
    <source>
        <dbReference type="Pfam" id="PF00534"/>
    </source>
</evidence>
<accession>A0ABT8TJV6</accession>
<evidence type="ECO:0000256" key="2">
    <source>
        <dbReference type="ARBA" id="ARBA00022676"/>
    </source>
</evidence>
<feature type="domain" description="tRNA-queuosine alpha-mannosyltransferase N-terminal" evidence="8">
    <location>
        <begin position="4"/>
        <end position="171"/>
    </location>
</feature>
<dbReference type="SUPFAM" id="SSF53756">
    <property type="entry name" value="UDP-Glycosyltransferase/glycogen phosphorylase"/>
    <property type="match status" value="1"/>
</dbReference>